<dbReference type="AlphaFoldDB" id="X1PQN5"/>
<comment type="caution">
    <text evidence="1">The sequence shown here is derived from an EMBL/GenBank/DDBJ whole genome shotgun (WGS) entry which is preliminary data.</text>
</comment>
<proteinExistence type="predicted"/>
<name>X1PQN5_9ZZZZ</name>
<protein>
    <submittedName>
        <fullName evidence="1">Uncharacterized protein</fullName>
    </submittedName>
</protein>
<gene>
    <name evidence="1" type="ORF">S06H3_57387</name>
</gene>
<accession>X1PQN5</accession>
<sequence>IRPCGDIYVNRKVEPDRSLDDEIKRLNIQKLQRELADPDADVPEAKQVIIGVEDASDPDAE</sequence>
<organism evidence="1">
    <name type="scientific">marine sediment metagenome</name>
    <dbReference type="NCBI Taxonomy" id="412755"/>
    <lineage>
        <taxon>unclassified sequences</taxon>
        <taxon>metagenomes</taxon>
        <taxon>ecological metagenomes</taxon>
    </lineage>
</organism>
<dbReference type="EMBL" id="BARV01037039">
    <property type="protein sequence ID" value="GAI58537.1"/>
    <property type="molecule type" value="Genomic_DNA"/>
</dbReference>
<evidence type="ECO:0000313" key="1">
    <source>
        <dbReference type="EMBL" id="GAI58537.1"/>
    </source>
</evidence>
<feature type="non-terminal residue" evidence="1">
    <location>
        <position position="1"/>
    </location>
</feature>
<reference evidence="1" key="1">
    <citation type="journal article" date="2014" name="Front. Microbiol.">
        <title>High frequency of phylogenetically diverse reductive dehalogenase-homologous genes in deep subseafloor sedimentary metagenomes.</title>
        <authorList>
            <person name="Kawai M."/>
            <person name="Futagami T."/>
            <person name="Toyoda A."/>
            <person name="Takaki Y."/>
            <person name="Nishi S."/>
            <person name="Hori S."/>
            <person name="Arai W."/>
            <person name="Tsubouchi T."/>
            <person name="Morono Y."/>
            <person name="Uchiyama I."/>
            <person name="Ito T."/>
            <person name="Fujiyama A."/>
            <person name="Inagaki F."/>
            <person name="Takami H."/>
        </authorList>
    </citation>
    <scope>NUCLEOTIDE SEQUENCE</scope>
    <source>
        <strain evidence="1">Expedition CK06-06</strain>
    </source>
</reference>